<name>A0A316AQA6_9BACT</name>
<dbReference type="EMBL" id="QGDT01000001">
    <property type="protein sequence ID" value="PWJ59913.1"/>
    <property type="molecule type" value="Genomic_DNA"/>
</dbReference>
<dbReference type="Proteomes" id="UP000245880">
    <property type="component" value="Unassembled WGS sequence"/>
</dbReference>
<sequence length="461" mass="50779">MLNYNFSTGGSTPFGDNLLNKTTTTDGNGNKSITFTDKKGRMLLSRKANSGESSKADTYYVYDDKDRLVRVIPPGASWNDSELVFTYQYTNNDLVSQKKVPGKAYEAFEYNNRDLPVKYQDPILRANSNRWMGSKYDDYGRLTQKGVYASGSGDGMTLSNTIIENMYSTATSGIEIDKLKTSKVQVFTAADPVVTPWAANGVIQTTFNYDAYGRVSSMTGNNHTNLGNASAESINYGYDHGDNILTETRSSAHSAGTTGYVNTRQFDDWGRLAQTRQNLNSGGDKIISELSYTDKDQLAWKKIGNGLQQIDYSYLQNGILSSINGASALSGSTFPVSNMLTGFSTPTFPATTDDLFRQVLEYNSLTGGLSGTSQNSGNIGQMIWQVKGRAAQAYGFTYDYLDRLTTSRYTNYTAAGGIDPVDYYGESMNFESCATPGVGKYHLHHPQRHGKGCLQLYKHHH</sequence>
<evidence type="ECO:0000313" key="1">
    <source>
        <dbReference type="EMBL" id="PWJ59913.1"/>
    </source>
</evidence>
<dbReference type="Gene3D" id="2.180.10.10">
    <property type="entry name" value="RHS repeat-associated core"/>
    <property type="match status" value="1"/>
</dbReference>
<gene>
    <name evidence="1" type="ORF">CLV98_10187</name>
</gene>
<dbReference type="RefSeq" id="WP_109671880.1">
    <property type="nucleotide sequence ID" value="NZ_QGDT01000001.1"/>
</dbReference>
<protein>
    <submittedName>
        <fullName evidence="1">YD repeat-containing protein</fullName>
    </submittedName>
</protein>
<organism evidence="1 2">
    <name type="scientific">Dyadobacter jejuensis</name>
    <dbReference type="NCBI Taxonomy" id="1082580"/>
    <lineage>
        <taxon>Bacteria</taxon>
        <taxon>Pseudomonadati</taxon>
        <taxon>Bacteroidota</taxon>
        <taxon>Cytophagia</taxon>
        <taxon>Cytophagales</taxon>
        <taxon>Spirosomataceae</taxon>
        <taxon>Dyadobacter</taxon>
    </lineage>
</organism>
<keyword evidence="2" id="KW-1185">Reference proteome</keyword>
<comment type="caution">
    <text evidence="1">The sequence shown here is derived from an EMBL/GenBank/DDBJ whole genome shotgun (WGS) entry which is preliminary data.</text>
</comment>
<proteinExistence type="predicted"/>
<dbReference type="OrthoDB" id="976756at2"/>
<accession>A0A316AQA6</accession>
<evidence type="ECO:0000313" key="2">
    <source>
        <dbReference type="Proteomes" id="UP000245880"/>
    </source>
</evidence>
<dbReference type="AlphaFoldDB" id="A0A316AQA6"/>
<reference evidence="1 2" key="1">
    <citation type="submission" date="2018-03" db="EMBL/GenBank/DDBJ databases">
        <title>Genomic Encyclopedia of Archaeal and Bacterial Type Strains, Phase II (KMG-II): from individual species to whole genera.</title>
        <authorList>
            <person name="Goeker M."/>
        </authorList>
    </citation>
    <scope>NUCLEOTIDE SEQUENCE [LARGE SCALE GENOMIC DNA]</scope>
    <source>
        <strain evidence="1 2">DSM 100346</strain>
    </source>
</reference>